<protein>
    <submittedName>
        <fullName evidence="2">Histidine phosphatase</fullName>
    </submittedName>
</protein>
<dbReference type="PANTHER" id="PTHR11567">
    <property type="entry name" value="ACID PHOSPHATASE-RELATED"/>
    <property type="match status" value="1"/>
</dbReference>
<dbReference type="GO" id="GO:0016791">
    <property type="term" value="F:phosphatase activity"/>
    <property type="evidence" value="ECO:0007669"/>
    <property type="project" value="TreeGrafter"/>
</dbReference>
<reference evidence="2" key="1">
    <citation type="submission" date="2020-05" db="EMBL/GenBank/DDBJ databases">
        <title>Mycena genomes resolve the evolution of fungal bioluminescence.</title>
        <authorList>
            <person name="Tsai I.J."/>
        </authorList>
    </citation>
    <scope>NUCLEOTIDE SEQUENCE</scope>
    <source>
        <strain evidence="2">110903Hualien_Pintung</strain>
    </source>
</reference>
<dbReference type="PANTHER" id="PTHR11567:SF195">
    <property type="entry name" value="ACID PHOSPHATASE, PUTATIVE (AFU_ORTHOLOGUE AFUA_3G14570)-RELATED"/>
    <property type="match status" value="1"/>
</dbReference>
<feature type="signal peptide" evidence="1">
    <location>
        <begin position="1"/>
        <end position="19"/>
    </location>
</feature>
<organism evidence="2 3">
    <name type="scientific">Mycena chlorophos</name>
    <name type="common">Agaric fungus</name>
    <name type="synonym">Agaricus chlorophos</name>
    <dbReference type="NCBI Taxonomy" id="658473"/>
    <lineage>
        <taxon>Eukaryota</taxon>
        <taxon>Fungi</taxon>
        <taxon>Dikarya</taxon>
        <taxon>Basidiomycota</taxon>
        <taxon>Agaricomycotina</taxon>
        <taxon>Agaricomycetes</taxon>
        <taxon>Agaricomycetidae</taxon>
        <taxon>Agaricales</taxon>
        <taxon>Marasmiineae</taxon>
        <taxon>Mycenaceae</taxon>
        <taxon>Mycena</taxon>
    </lineage>
</organism>
<keyword evidence="3" id="KW-1185">Reference proteome</keyword>
<proteinExistence type="predicted"/>
<name>A0A8H6TQ49_MYCCL</name>
<evidence type="ECO:0000313" key="2">
    <source>
        <dbReference type="EMBL" id="KAF7323113.1"/>
    </source>
</evidence>
<sequence length="469" mass="51285">MAASLVFFASLQLAALAGAGTTVVHYPPNASNINNLTFVLNGTGAPGIFNSSVTPEKDYGEYNWCNMPHVRVQEYKTPSKDYILEYVEIIQRHHKRTPYASNTFFKEDITWSCDGEGPVVYGKGPSGTSSDVSVIQWSAYTDSQNPWTNTVGPGFVGTNCQLPQITSGGLEDSHEHGADIRAVYAERLGLGETYDETTNQIRVTNNVITSQVAGALVKGLFPLTTDLSVLLQSDTYDSLEPVYSCPTANSLFTSYTTDSANWTDHLTAASPLYAKLDAVSGTSNPDSGGWHTSFDHYYDNLSAKLCHGKPLPCSVNDTSLCVTMDEANEVFRLGNWEYSYYYRDAPASTQYSALHYGVFFLELKAHLEAAMDGGKIKYFHNIAHDGSVSPVLGFLQIATMVWPGMGSEVVFELYKNAEKSYFMRVLWGGQPMVTSTPMGTLDMLPVQTFFDYIDSMVGSGAELLSACGV</sequence>
<feature type="chain" id="PRO_5034079759" evidence="1">
    <location>
        <begin position="20"/>
        <end position="469"/>
    </location>
</feature>
<dbReference type="SUPFAM" id="SSF53254">
    <property type="entry name" value="Phosphoglycerate mutase-like"/>
    <property type="match status" value="1"/>
</dbReference>
<dbReference type="Gene3D" id="3.40.50.1240">
    <property type="entry name" value="Phosphoglycerate mutase-like"/>
    <property type="match status" value="1"/>
</dbReference>
<dbReference type="AlphaFoldDB" id="A0A8H6TQ49"/>
<dbReference type="EMBL" id="JACAZE010000001">
    <property type="protein sequence ID" value="KAF7323113.1"/>
    <property type="molecule type" value="Genomic_DNA"/>
</dbReference>
<evidence type="ECO:0000313" key="3">
    <source>
        <dbReference type="Proteomes" id="UP000613580"/>
    </source>
</evidence>
<gene>
    <name evidence="2" type="ORF">HMN09_00091500</name>
</gene>
<comment type="caution">
    <text evidence="2">The sequence shown here is derived from an EMBL/GenBank/DDBJ whole genome shotgun (WGS) entry which is preliminary data.</text>
</comment>
<accession>A0A8H6TQ49</accession>
<dbReference type="InterPro" id="IPR029033">
    <property type="entry name" value="His_PPase_superfam"/>
</dbReference>
<dbReference type="Proteomes" id="UP000613580">
    <property type="component" value="Unassembled WGS sequence"/>
</dbReference>
<evidence type="ECO:0000256" key="1">
    <source>
        <dbReference type="SAM" id="SignalP"/>
    </source>
</evidence>
<dbReference type="OrthoDB" id="10262962at2759"/>
<keyword evidence="1" id="KW-0732">Signal</keyword>
<dbReference type="InterPro" id="IPR050645">
    <property type="entry name" value="Histidine_acid_phosphatase"/>
</dbReference>